<evidence type="ECO:0000259" key="8">
    <source>
        <dbReference type="Pfam" id="PF13567"/>
    </source>
</evidence>
<comment type="subcellular location">
    <subcellularLocation>
        <location evidence="1">Cell membrane</location>
        <topology evidence="1">Multi-pass membrane protein</topology>
    </subcellularLocation>
</comment>
<keyword evidence="5 6" id="KW-0472">Membrane</keyword>
<feature type="domain" description="ComEC/Rec2-related protein" evidence="7">
    <location>
        <begin position="186"/>
        <end position="452"/>
    </location>
</feature>
<feature type="transmembrane region" description="Helical" evidence="6">
    <location>
        <begin position="280"/>
        <end position="298"/>
    </location>
</feature>
<feature type="transmembrane region" description="Helical" evidence="6">
    <location>
        <begin position="432"/>
        <end position="451"/>
    </location>
</feature>
<dbReference type="Proteomes" id="UP000229315">
    <property type="component" value="Unassembled WGS sequence"/>
</dbReference>
<dbReference type="PANTHER" id="PTHR30619:SF7">
    <property type="entry name" value="BETA-LACTAMASE DOMAIN PROTEIN"/>
    <property type="match status" value="1"/>
</dbReference>
<evidence type="ECO:0000259" key="7">
    <source>
        <dbReference type="Pfam" id="PF03772"/>
    </source>
</evidence>
<name>A0A2H0UFG3_9BACT</name>
<accession>A0A2H0UFG3</accession>
<organism evidence="9 10">
    <name type="scientific">Candidatus Kaiserbacteria bacterium CG10_big_fil_rev_8_21_14_0_10_45_20</name>
    <dbReference type="NCBI Taxonomy" id="1974607"/>
    <lineage>
        <taxon>Bacteria</taxon>
        <taxon>Candidatus Kaiseribacteriota</taxon>
    </lineage>
</organism>
<dbReference type="NCBIfam" id="TIGR00360">
    <property type="entry name" value="ComEC_N-term"/>
    <property type="match status" value="1"/>
</dbReference>
<dbReference type="GO" id="GO:0005886">
    <property type="term" value="C:plasma membrane"/>
    <property type="evidence" value="ECO:0007669"/>
    <property type="project" value="UniProtKB-SubCell"/>
</dbReference>
<dbReference type="InterPro" id="IPR004477">
    <property type="entry name" value="ComEC_N"/>
</dbReference>
<keyword evidence="4 6" id="KW-1133">Transmembrane helix</keyword>
<feature type="transmembrane region" description="Helical" evidence="6">
    <location>
        <begin position="236"/>
        <end position="252"/>
    </location>
</feature>
<protein>
    <recommendedName>
        <fullName evidence="11">ComEC/Rec2-related protein domain-containing protein</fullName>
    </recommendedName>
</protein>
<feature type="transmembrane region" description="Helical" evidence="6">
    <location>
        <begin position="304"/>
        <end position="323"/>
    </location>
</feature>
<dbReference type="PANTHER" id="PTHR30619">
    <property type="entry name" value="DNA INTERNALIZATION/COMPETENCE PROTEIN COMEC/REC2"/>
    <property type="match status" value="1"/>
</dbReference>
<feature type="domain" description="DUF4131" evidence="8">
    <location>
        <begin position="15"/>
        <end position="144"/>
    </location>
</feature>
<evidence type="ECO:0000256" key="2">
    <source>
        <dbReference type="ARBA" id="ARBA00022475"/>
    </source>
</evidence>
<dbReference type="Pfam" id="PF13567">
    <property type="entry name" value="DUF4131"/>
    <property type="match status" value="1"/>
</dbReference>
<evidence type="ECO:0008006" key="11">
    <source>
        <dbReference type="Google" id="ProtNLM"/>
    </source>
</evidence>
<keyword evidence="2" id="KW-1003">Cell membrane</keyword>
<sequence>MKEKHFFEQLFGKENVLITICIAIIAGVGVWSLFIETPSLPSFERYEGSRVIIGGVVSRDPEHKEHSLRLVVTVHELNSETLQNEKTNVTVSTDRFLDIHYGDRVRVTGVLRSPEAFETESGRTFNYPRYLLAHRITHSISFAETEVFESGKGNVFVASLLSVKHTLLRGMQKALPEPEGALLAGLLLGEKQSLGDTITDAFRNSGVVHIIVLSGYNVALVINSVLFVAVRIFPRLVAYSFAGVFVLGFAVMTGGSETTVRATIMAILMMIATVLHRPSVALRALAVAGASMAVWNPLLVLYDLSYQLSMVATLGLIIFSPYIQSKIRFVPASFGLREIVATTLATQITVLPILILSIGVVSLVFLPANVLVLPLVPIAMFVGFVASVVALASPLVALPFSALAYVLLKGIIATALFFGSLPLSTLVIPPQWLWVSLAVLVVAYVFVWWYVRRFLTSGV</sequence>
<dbReference type="AlphaFoldDB" id="A0A2H0UFG3"/>
<gene>
    <name evidence="9" type="ORF">COU15_01910</name>
</gene>
<feature type="transmembrane region" description="Helical" evidence="6">
    <location>
        <begin position="371"/>
        <end position="391"/>
    </location>
</feature>
<proteinExistence type="predicted"/>
<evidence type="ECO:0000256" key="1">
    <source>
        <dbReference type="ARBA" id="ARBA00004651"/>
    </source>
</evidence>
<evidence type="ECO:0000256" key="5">
    <source>
        <dbReference type="ARBA" id="ARBA00023136"/>
    </source>
</evidence>
<reference evidence="10" key="1">
    <citation type="submission" date="2017-09" db="EMBL/GenBank/DDBJ databases">
        <title>Depth-based differentiation of microbial function through sediment-hosted aquifers and enrichment of novel symbionts in the deep terrestrial subsurface.</title>
        <authorList>
            <person name="Probst A.J."/>
            <person name="Ladd B."/>
            <person name="Jarett J.K."/>
            <person name="Geller-Mcgrath D.E."/>
            <person name="Sieber C.M.K."/>
            <person name="Emerson J.B."/>
            <person name="Anantharaman K."/>
            <person name="Thomas B.C."/>
            <person name="Malmstrom R."/>
            <person name="Stieglmeier M."/>
            <person name="Klingl A."/>
            <person name="Woyke T."/>
            <person name="Ryan C.M."/>
            <person name="Banfield J.F."/>
        </authorList>
    </citation>
    <scope>NUCLEOTIDE SEQUENCE [LARGE SCALE GENOMIC DNA]</scope>
</reference>
<evidence type="ECO:0000256" key="3">
    <source>
        <dbReference type="ARBA" id="ARBA00022692"/>
    </source>
</evidence>
<feature type="transmembrane region" description="Helical" evidence="6">
    <location>
        <begin position="344"/>
        <end position="365"/>
    </location>
</feature>
<feature type="transmembrane region" description="Helical" evidence="6">
    <location>
        <begin position="207"/>
        <end position="229"/>
    </location>
</feature>
<evidence type="ECO:0000256" key="4">
    <source>
        <dbReference type="ARBA" id="ARBA00022989"/>
    </source>
</evidence>
<dbReference type="InterPro" id="IPR025405">
    <property type="entry name" value="DUF4131"/>
</dbReference>
<keyword evidence="3 6" id="KW-0812">Transmembrane</keyword>
<dbReference type="InterPro" id="IPR052159">
    <property type="entry name" value="Competence_DNA_uptake"/>
</dbReference>
<evidence type="ECO:0000256" key="6">
    <source>
        <dbReference type="SAM" id="Phobius"/>
    </source>
</evidence>
<evidence type="ECO:0000313" key="9">
    <source>
        <dbReference type="EMBL" id="PIR85142.1"/>
    </source>
</evidence>
<dbReference type="Pfam" id="PF03772">
    <property type="entry name" value="Competence"/>
    <property type="match status" value="1"/>
</dbReference>
<dbReference type="EMBL" id="PFBH01000014">
    <property type="protein sequence ID" value="PIR85142.1"/>
    <property type="molecule type" value="Genomic_DNA"/>
</dbReference>
<evidence type="ECO:0000313" key="10">
    <source>
        <dbReference type="Proteomes" id="UP000229315"/>
    </source>
</evidence>
<feature type="transmembrane region" description="Helical" evidence="6">
    <location>
        <begin position="16"/>
        <end position="35"/>
    </location>
</feature>
<comment type="caution">
    <text evidence="9">The sequence shown here is derived from an EMBL/GenBank/DDBJ whole genome shotgun (WGS) entry which is preliminary data.</text>
</comment>
<feature type="transmembrane region" description="Helical" evidence="6">
    <location>
        <begin position="403"/>
        <end position="426"/>
    </location>
</feature>